<dbReference type="Pfam" id="PF05947">
    <property type="entry name" value="T6SS_TssF"/>
    <property type="match status" value="1"/>
</dbReference>
<dbReference type="PIRSF" id="PIRSF028304">
    <property type="entry name" value="UCP028304"/>
    <property type="match status" value="1"/>
</dbReference>
<sequence length="611" mass="69610">MADELLPYYEKELAYIRQLGSEFASEHPKIAGRLSINAETIEDPHVSRLIEGFAYLNARIQHKLDDDFPELSDALLEVLFPHYQRPIPSMSIVQFIPDEEKLEITYKLPKNTLLETEQFNGETCRFSAIYETLLHPFKIAEANLLGRPFTTPGSKNLKGSASVLKLSLKMFNNNTSFFDLKPDRLRLYLKGQPQHINPLYELLLNNCQAIVMATNDTDPRPVRLPISVIKPIGFSIVEGLLPYPDSSFMGYRLLTEYFAFPEKFMFIDIENFADKISADALDTLEFYFYLGESDIELENNISCDTFQMGCSPAVNLFEHKTDPIKLDHTSTEYQIIPDARRPIGFEVYSINKITASNSTGHKEEYLPIYGINHENQENNNHAFWFSHRRDAKMGNYHRDEGSDVFLSLVDLYFNPNNPDDRTLSIATTCSNRDQPAKLPFSSIQPKLQCIDSAPPCERIRCLTQPSIAIRPSMRNNARWRLISHLSLNHLSLTGRDDATNALKEILRLYDFKESSINRAQIESISQMSVRAISAPLTIDGRAALCRGIEVEIELDDSQLSGSSSFLFATILEHFFALYCSINSFTRVLVKIKNKEGYLKKCPPRAGEKILL</sequence>
<protein>
    <submittedName>
        <fullName evidence="1">Protein ImpG/VasA</fullName>
    </submittedName>
</protein>
<dbReference type="PANTHER" id="PTHR35370:SF1">
    <property type="entry name" value="TYPE VI SECRETION SYSTEM COMPONENT TSSF1"/>
    <property type="match status" value="1"/>
</dbReference>
<gene>
    <name evidence="1" type="ORF">MNBD_GAMMA07-966</name>
</gene>
<dbReference type="AlphaFoldDB" id="A0A3B0WKJ2"/>
<organism evidence="1">
    <name type="scientific">hydrothermal vent metagenome</name>
    <dbReference type="NCBI Taxonomy" id="652676"/>
    <lineage>
        <taxon>unclassified sequences</taxon>
        <taxon>metagenomes</taxon>
        <taxon>ecological metagenomes</taxon>
    </lineage>
</organism>
<name>A0A3B0WKJ2_9ZZZZ</name>
<proteinExistence type="predicted"/>
<dbReference type="EMBL" id="UOFF01000245">
    <property type="protein sequence ID" value="VAW56538.1"/>
    <property type="molecule type" value="Genomic_DNA"/>
</dbReference>
<accession>A0A3B0WKJ2</accession>
<dbReference type="NCBIfam" id="TIGR03359">
    <property type="entry name" value="VI_chp_6"/>
    <property type="match status" value="1"/>
</dbReference>
<dbReference type="InterPro" id="IPR010272">
    <property type="entry name" value="T6SS_TssF"/>
</dbReference>
<reference evidence="1" key="1">
    <citation type="submission" date="2018-06" db="EMBL/GenBank/DDBJ databases">
        <authorList>
            <person name="Zhirakovskaya E."/>
        </authorList>
    </citation>
    <scope>NUCLEOTIDE SEQUENCE</scope>
</reference>
<dbReference type="PANTHER" id="PTHR35370">
    <property type="entry name" value="CYTOPLASMIC PROTEIN-RELATED-RELATED"/>
    <property type="match status" value="1"/>
</dbReference>
<evidence type="ECO:0000313" key="1">
    <source>
        <dbReference type="EMBL" id="VAW56538.1"/>
    </source>
</evidence>